<evidence type="ECO:0000313" key="4">
    <source>
        <dbReference type="Proteomes" id="UP000319004"/>
    </source>
</evidence>
<dbReference type="InterPro" id="IPR035940">
    <property type="entry name" value="CAP_sf"/>
</dbReference>
<dbReference type="Gene3D" id="3.40.33.10">
    <property type="entry name" value="CAP"/>
    <property type="match status" value="1"/>
</dbReference>
<evidence type="ECO:0000313" key="3">
    <source>
        <dbReference type="EMBL" id="QDV45577.1"/>
    </source>
</evidence>
<evidence type="ECO:0000256" key="1">
    <source>
        <dbReference type="SAM" id="MobiDB-lite"/>
    </source>
</evidence>
<dbReference type="Proteomes" id="UP000319004">
    <property type="component" value="Chromosome"/>
</dbReference>
<dbReference type="AlphaFoldDB" id="A0A518HXX4"/>
<sequence length="287" mass="31657">MSIHRAAASRASNSPSWYGNEPRSTPEVPSRLESFGRSGDVAKGVVYLFETMRKSMTLLMLAIMSTLASADDSETKLIREVEQAILNQTNDFRKKHDLPPVSSDKALDATASRFATFMAESGKYGHNADGRTPAQRAKDAGYLYCVVRENIAYRTNTGELTAESLIDVFVQGWIDSPPHRENLLADFVTETGISVASTDGVTYYAVQLFGRPKSSAIQVRVTNKTKQTRTLVVTSNDSEDEVELPSRSIITMRRCFPAMLSLIDSDSKIEVKKSIELAITDDGLTTR</sequence>
<keyword evidence="4" id="KW-1185">Reference proteome</keyword>
<feature type="compositionally biased region" description="Low complexity" evidence="1">
    <location>
        <begin position="1"/>
        <end position="16"/>
    </location>
</feature>
<dbReference type="SUPFAM" id="SSF55797">
    <property type="entry name" value="PR-1-like"/>
    <property type="match status" value="1"/>
</dbReference>
<dbReference type="EMBL" id="CP037423">
    <property type="protein sequence ID" value="QDV45577.1"/>
    <property type="molecule type" value="Genomic_DNA"/>
</dbReference>
<dbReference type="KEGG" id="snep:Enr13x_54560"/>
<evidence type="ECO:0000259" key="2">
    <source>
        <dbReference type="Pfam" id="PF00188"/>
    </source>
</evidence>
<dbReference type="Pfam" id="PF00188">
    <property type="entry name" value="CAP"/>
    <property type="match status" value="1"/>
</dbReference>
<dbReference type="InterPro" id="IPR014044">
    <property type="entry name" value="CAP_dom"/>
</dbReference>
<reference evidence="3 4" key="1">
    <citation type="submission" date="2019-03" db="EMBL/GenBank/DDBJ databases">
        <title>Deep-cultivation of Planctomycetes and their phenomic and genomic characterization uncovers novel biology.</title>
        <authorList>
            <person name="Wiegand S."/>
            <person name="Jogler M."/>
            <person name="Boedeker C."/>
            <person name="Pinto D."/>
            <person name="Vollmers J."/>
            <person name="Rivas-Marin E."/>
            <person name="Kohn T."/>
            <person name="Peeters S.H."/>
            <person name="Heuer A."/>
            <person name="Rast P."/>
            <person name="Oberbeckmann S."/>
            <person name="Bunk B."/>
            <person name="Jeske O."/>
            <person name="Meyerdierks A."/>
            <person name="Storesund J.E."/>
            <person name="Kallscheuer N."/>
            <person name="Luecker S."/>
            <person name="Lage O.M."/>
            <person name="Pohl T."/>
            <person name="Merkel B.J."/>
            <person name="Hornburger P."/>
            <person name="Mueller R.-W."/>
            <person name="Bruemmer F."/>
            <person name="Labrenz M."/>
            <person name="Spormann A.M."/>
            <person name="Op den Camp H."/>
            <person name="Overmann J."/>
            <person name="Amann R."/>
            <person name="Jetten M.S.M."/>
            <person name="Mascher T."/>
            <person name="Medema M.H."/>
            <person name="Devos D.P."/>
            <person name="Kaster A.-K."/>
            <person name="Ovreas L."/>
            <person name="Rohde M."/>
            <person name="Galperin M.Y."/>
            <person name="Jogler C."/>
        </authorList>
    </citation>
    <scope>NUCLEOTIDE SEQUENCE [LARGE SCALE GENOMIC DNA]</scope>
    <source>
        <strain evidence="3 4">Enr13</strain>
    </source>
</reference>
<dbReference type="PANTHER" id="PTHR31157:SF1">
    <property type="entry name" value="SCP DOMAIN-CONTAINING PROTEIN"/>
    <property type="match status" value="1"/>
</dbReference>
<gene>
    <name evidence="3" type="ORF">Enr13x_54560</name>
</gene>
<dbReference type="CDD" id="cd05379">
    <property type="entry name" value="CAP_bacterial"/>
    <property type="match status" value="1"/>
</dbReference>
<protein>
    <submittedName>
        <fullName evidence="3">Cysteine-rich secretory protein family protein</fullName>
    </submittedName>
</protein>
<organism evidence="3 4">
    <name type="scientific">Stieleria neptunia</name>
    <dbReference type="NCBI Taxonomy" id="2527979"/>
    <lineage>
        <taxon>Bacteria</taxon>
        <taxon>Pseudomonadati</taxon>
        <taxon>Planctomycetota</taxon>
        <taxon>Planctomycetia</taxon>
        <taxon>Pirellulales</taxon>
        <taxon>Pirellulaceae</taxon>
        <taxon>Stieleria</taxon>
    </lineage>
</organism>
<accession>A0A518HXX4</accession>
<dbReference type="PANTHER" id="PTHR31157">
    <property type="entry name" value="SCP DOMAIN-CONTAINING PROTEIN"/>
    <property type="match status" value="1"/>
</dbReference>
<feature type="region of interest" description="Disordered" evidence="1">
    <location>
        <begin position="1"/>
        <end position="35"/>
    </location>
</feature>
<feature type="domain" description="SCP" evidence="2">
    <location>
        <begin position="86"/>
        <end position="209"/>
    </location>
</feature>
<name>A0A518HXX4_9BACT</name>
<proteinExistence type="predicted"/>